<keyword evidence="3" id="KW-0804">Transcription</keyword>
<organism evidence="6 7">
    <name type="scientific">Gimibacter soli</name>
    <dbReference type="NCBI Taxonomy" id="3024400"/>
    <lineage>
        <taxon>Bacteria</taxon>
        <taxon>Pseudomonadati</taxon>
        <taxon>Pseudomonadota</taxon>
        <taxon>Alphaproteobacteria</taxon>
        <taxon>Kordiimonadales</taxon>
        <taxon>Temperatibacteraceae</taxon>
        <taxon>Gimibacter</taxon>
    </lineage>
</organism>
<dbReference type="RefSeq" id="WP_289503687.1">
    <property type="nucleotide sequence ID" value="NZ_CP116805.1"/>
</dbReference>
<dbReference type="Pfam" id="PF21993">
    <property type="entry name" value="TetR_C_13_2"/>
    <property type="match status" value="1"/>
</dbReference>
<dbReference type="PANTHER" id="PTHR47506">
    <property type="entry name" value="TRANSCRIPTIONAL REGULATORY PROTEIN"/>
    <property type="match status" value="1"/>
</dbReference>
<dbReference type="Pfam" id="PF00440">
    <property type="entry name" value="TetR_N"/>
    <property type="match status" value="1"/>
</dbReference>
<dbReference type="InterPro" id="IPR054156">
    <property type="entry name" value="YxaF_TetR_C"/>
</dbReference>
<dbReference type="InterPro" id="IPR009057">
    <property type="entry name" value="Homeodomain-like_sf"/>
</dbReference>
<dbReference type="EMBL" id="CP116805">
    <property type="protein sequence ID" value="WCL53967.1"/>
    <property type="molecule type" value="Genomic_DNA"/>
</dbReference>
<dbReference type="InterPro" id="IPR001647">
    <property type="entry name" value="HTH_TetR"/>
</dbReference>
<keyword evidence="1" id="KW-0805">Transcription regulation</keyword>
<accession>A0AAE9XMZ6</accession>
<dbReference type="InterPro" id="IPR036271">
    <property type="entry name" value="Tet_transcr_reg_TetR-rel_C_sf"/>
</dbReference>
<evidence type="ECO:0000256" key="2">
    <source>
        <dbReference type="ARBA" id="ARBA00023125"/>
    </source>
</evidence>
<reference evidence="6" key="1">
    <citation type="submission" date="2023-01" db="EMBL/GenBank/DDBJ databases">
        <title>The genome sequence of Kordiimonadaceae bacterium 6D33.</title>
        <authorList>
            <person name="Liu Y."/>
        </authorList>
    </citation>
    <scope>NUCLEOTIDE SEQUENCE</scope>
    <source>
        <strain evidence="6">6D33</strain>
    </source>
</reference>
<dbReference type="PRINTS" id="PR00455">
    <property type="entry name" value="HTHTETR"/>
</dbReference>
<protein>
    <submittedName>
        <fullName evidence="6">TetR/AcrR family transcriptional regulator</fullName>
    </submittedName>
</protein>
<evidence type="ECO:0000256" key="4">
    <source>
        <dbReference type="PROSITE-ProRule" id="PRU00335"/>
    </source>
</evidence>
<keyword evidence="7" id="KW-1185">Reference proteome</keyword>
<dbReference type="Gene3D" id="1.10.357.10">
    <property type="entry name" value="Tetracycline Repressor, domain 2"/>
    <property type="match status" value="1"/>
</dbReference>
<dbReference type="AlphaFoldDB" id="A0AAE9XMZ6"/>
<dbReference type="KEGG" id="gso:PH603_15625"/>
<evidence type="ECO:0000313" key="6">
    <source>
        <dbReference type="EMBL" id="WCL53967.1"/>
    </source>
</evidence>
<name>A0AAE9XMZ6_9PROT</name>
<dbReference type="PANTHER" id="PTHR47506:SF3">
    <property type="entry name" value="HTH-TYPE TRANSCRIPTIONAL REGULATOR LMRA"/>
    <property type="match status" value="1"/>
</dbReference>
<gene>
    <name evidence="6" type="ORF">PH603_15625</name>
</gene>
<evidence type="ECO:0000256" key="1">
    <source>
        <dbReference type="ARBA" id="ARBA00023015"/>
    </source>
</evidence>
<proteinExistence type="predicted"/>
<sequence length="195" mass="21068">MLETKRDEIVRSAFNAFYTRGFLATPVDAVLADTGISKRTLYKYFRTKEALVEAAVDYYSRAALEGIGAEIEKRATDPKGRILAMFDIKSEAIAAGDFSGCFAINARLEYDGKEPGIEAACDSFFAELEAVIIGLCTEGGAVDPAALARQIVVLLEGAIVYGRFRRDPTVAIAAREAARALLDRDFKAAPSANEA</sequence>
<evidence type="ECO:0000313" key="7">
    <source>
        <dbReference type="Proteomes" id="UP001217500"/>
    </source>
</evidence>
<evidence type="ECO:0000256" key="3">
    <source>
        <dbReference type="ARBA" id="ARBA00023163"/>
    </source>
</evidence>
<keyword evidence="2 4" id="KW-0238">DNA-binding</keyword>
<feature type="domain" description="HTH tetR-type" evidence="5">
    <location>
        <begin position="3"/>
        <end position="63"/>
    </location>
</feature>
<feature type="DNA-binding region" description="H-T-H motif" evidence="4">
    <location>
        <begin position="26"/>
        <end position="45"/>
    </location>
</feature>
<dbReference type="SUPFAM" id="SSF48498">
    <property type="entry name" value="Tetracyclin repressor-like, C-terminal domain"/>
    <property type="match status" value="1"/>
</dbReference>
<evidence type="ECO:0000259" key="5">
    <source>
        <dbReference type="PROSITE" id="PS50977"/>
    </source>
</evidence>
<dbReference type="SUPFAM" id="SSF46689">
    <property type="entry name" value="Homeodomain-like"/>
    <property type="match status" value="1"/>
</dbReference>
<dbReference type="Proteomes" id="UP001217500">
    <property type="component" value="Chromosome"/>
</dbReference>
<dbReference type="PROSITE" id="PS50977">
    <property type="entry name" value="HTH_TETR_2"/>
    <property type="match status" value="1"/>
</dbReference>
<dbReference type="GO" id="GO:0003677">
    <property type="term" value="F:DNA binding"/>
    <property type="evidence" value="ECO:0007669"/>
    <property type="project" value="UniProtKB-UniRule"/>
</dbReference>